<dbReference type="Gene3D" id="1.25.10.10">
    <property type="entry name" value="Leucine-rich Repeat Variant"/>
    <property type="match status" value="1"/>
</dbReference>
<dbReference type="VEuPathDB" id="VectorBase:AFUN020954"/>
<dbReference type="AlphaFoldDB" id="A0A4Y0BK19"/>
<dbReference type="Pfam" id="PF12530">
    <property type="entry name" value="DUF3730"/>
    <property type="match status" value="1"/>
</dbReference>
<dbReference type="PANTHER" id="PTHR16212:SF4">
    <property type="entry name" value="FOCADHESIN"/>
    <property type="match status" value="1"/>
</dbReference>
<sequence>MDSLQSINTKLTLQSAAVQLEKILKISQKSKTINRTVTDSEIELLKQLCKSNNIRICQLANEAILHLTADGNAELGQVLGILMTLVPQTNAGQFTVLSGTIYELLLLDLRRRCLNAVRQRSYVCQFDIKPPQHPVIVLIDKSTVGCTGTITDLILQTLDHPDDVIRTNSIEFLRPVLLHLFVNVCLYADYQALWKLLIERCLQDPEAKLIVFEILAWCRTTTSQQTRFTVSLLTDALEIVLHGNHSDMKLQLKIAFYLAAVLKDYIQYNYDPSRCFNLLQTVSNIAMQCDPPPKLDVLLTIAADMLSIVSPLKLYELLKIIQTILPICGRISCMLTKEAMIQLLGQPSYTTKHLALCDKILRYIEKDQLATESNEVTNIECDATGTMYFHAELAKWMILCHWWNSSASATEDYLLRGGPSSIRFSNILSQFHRSIFLYTSHEEDVWKQNFEHLVKLMKHSEVQVAQSMVPLLYALAQHKDAKRRLHVLQTVASMGAKENLIGILKALTKDLDRAFCLDLYLRLWKSEPRTYPLLYDLLKDTSRHASEDRWELTVARAYTIREVCLINPQQHGEDLVNLFSEVLSNPNNSENEVAICLSLDAISSLCKNHVVDIVSTWKVLGFRFANERRPKVIKSLCQFFANVPLIKITTPEQERLVNHIIATLWHYVTDYEDREIIEAALGTLKHFHPDTLTLRQIPEVFRQGIVLPEPSEDCISIADSAGSILPECWIQLLQYTNHCAIEAVGDLLGHYITHEIESYRGGIYQTPAGRPEPSNLKYLPRASILSTIVNHLILQSTKFTKDESTAELVLVQMLRIVAKPYSKPIPPLNWCFLHEYFHHCFEMRDACLQIAIKQMPLSGTAKRLVENYLNELCETIMLEEDLLKIYTLIADITEGVQTDIYKRFVHLSLQYLAERAEDKQFADNTPLIQAMALIASALQRKKKYENEDNFYHLCMTLENFFMRFDLDSEVFKKYIEVVVHLPEQHLADLLKPSTWTGDINVKKLEKTIYLQLAFRQYNPAAKSLHFSGLSDIIATVAKYSHVDVSLGASFLQKWFNFVELFVRDDVDQSDEKALIGFIVELVGLIQCTLKVTEDRMEQNSLFMLDVMITAVISFSGYGGLYGGKQLANDKLLRLTQFPLALVTVFEQNAWREIEIKIYEFLSHLYGIASLPNDYANCLRDALICCKKQPYFQQTKTLSKFITLRRQT</sequence>
<proteinExistence type="predicted"/>
<organism evidence="2">
    <name type="scientific">Anopheles funestus</name>
    <name type="common">African malaria mosquito</name>
    <dbReference type="NCBI Taxonomy" id="62324"/>
    <lineage>
        <taxon>Eukaryota</taxon>
        <taxon>Metazoa</taxon>
        <taxon>Ecdysozoa</taxon>
        <taxon>Arthropoda</taxon>
        <taxon>Hexapoda</taxon>
        <taxon>Insecta</taxon>
        <taxon>Pterygota</taxon>
        <taxon>Neoptera</taxon>
        <taxon>Endopterygota</taxon>
        <taxon>Diptera</taxon>
        <taxon>Nematocera</taxon>
        <taxon>Culicoidea</taxon>
        <taxon>Culicidae</taxon>
        <taxon>Anophelinae</taxon>
        <taxon>Anopheles</taxon>
    </lineage>
</organism>
<evidence type="ECO:0000259" key="1">
    <source>
        <dbReference type="Pfam" id="PF12530"/>
    </source>
</evidence>
<protein>
    <submittedName>
        <fullName evidence="2">DUF3730 domain-containing protein</fullName>
    </submittedName>
</protein>
<dbReference type="STRING" id="62324.A0A4Y0BK19"/>
<dbReference type="InterPro" id="IPR045163">
    <property type="entry name" value="Focadhesin/RST1"/>
</dbReference>
<dbReference type="EnsemblMetazoa" id="AFUN020954-RA">
    <property type="protein sequence ID" value="AFUN020954-PA"/>
    <property type="gene ID" value="AFUN020954"/>
</dbReference>
<dbReference type="VEuPathDB" id="VectorBase:AFUN2_008854"/>
<dbReference type="GO" id="GO:0060147">
    <property type="term" value="P:regulation of post-transcriptional gene silencing"/>
    <property type="evidence" value="ECO:0007669"/>
    <property type="project" value="InterPro"/>
</dbReference>
<evidence type="ECO:0000313" key="2">
    <source>
        <dbReference type="EnsemblMetazoa" id="AFUN020954-PA"/>
    </source>
</evidence>
<feature type="domain" description="DUF3730" evidence="1">
    <location>
        <begin position="469"/>
        <end position="683"/>
    </location>
</feature>
<dbReference type="SUPFAM" id="SSF48371">
    <property type="entry name" value="ARM repeat"/>
    <property type="match status" value="1"/>
</dbReference>
<name>A0A4Y0BK19_ANOFN</name>
<dbReference type="InterPro" id="IPR022542">
    <property type="entry name" value="FOCAD/RST1_DUF3730"/>
</dbReference>
<dbReference type="InterPro" id="IPR016024">
    <property type="entry name" value="ARM-type_fold"/>
</dbReference>
<accession>A0A4Y0BK19</accession>
<reference evidence="2" key="1">
    <citation type="submission" date="2020-05" db="UniProtKB">
        <authorList>
            <consortium name="EnsemblMetazoa"/>
        </authorList>
    </citation>
    <scope>IDENTIFICATION</scope>
    <source>
        <strain evidence="2">FUMOZ</strain>
    </source>
</reference>
<dbReference type="PANTHER" id="PTHR16212">
    <property type="entry name" value="FOCADHESIN FAMILY MEMBER"/>
    <property type="match status" value="1"/>
</dbReference>
<dbReference type="InterPro" id="IPR011989">
    <property type="entry name" value="ARM-like"/>
</dbReference>